<evidence type="ECO:0000256" key="6">
    <source>
        <dbReference type="ARBA" id="ARBA00023014"/>
    </source>
</evidence>
<organism evidence="8 9">
    <name type="scientific">Neopusillimonas maritima</name>
    <dbReference type="NCBI Taxonomy" id="2026239"/>
    <lineage>
        <taxon>Bacteria</taxon>
        <taxon>Pseudomonadati</taxon>
        <taxon>Pseudomonadota</taxon>
        <taxon>Betaproteobacteria</taxon>
        <taxon>Burkholderiales</taxon>
        <taxon>Alcaligenaceae</taxon>
        <taxon>Neopusillimonas</taxon>
    </lineage>
</organism>
<dbReference type="InterPro" id="IPR017941">
    <property type="entry name" value="Rieske_2Fe-2S"/>
</dbReference>
<reference evidence="8 9" key="1">
    <citation type="submission" date="2017-08" db="EMBL/GenBank/DDBJ databases">
        <title>Pusillimonas indicus sp. nov., a member of the family Alcaligenaceae isolated from surface seawater.</title>
        <authorList>
            <person name="Li J."/>
        </authorList>
    </citation>
    <scope>NUCLEOTIDE SEQUENCE [LARGE SCALE GENOMIC DNA]</scope>
    <source>
        <strain evidence="8 9">L52-1-41</strain>
    </source>
</reference>
<dbReference type="InterPro" id="IPR015879">
    <property type="entry name" value="Ring_hydroxy_dOase_asu_C_dom"/>
</dbReference>
<dbReference type="Gene3D" id="2.102.10.10">
    <property type="entry name" value="Rieske [2Fe-2S] iron-sulphur domain"/>
    <property type="match status" value="1"/>
</dbReference>
<dbReference type="OrthoDB" id="9790995at2"/>
<evidence type="ECO:0000256" key="5">
    <source>
        <dbReference type="ARBA" id="ARBA00023004"/>
    </source>
</evidence>
<keyword evidence="4" id="KW-0560">Oxidoreductase</keyword>
<evidence type="ECO:0000313" key="8">
    <source>
        <dbReference type="EMBL" id="RIY41187.1"/>
    </source>
</evidence>
<evidence type="ECO:0000256" key="2">
    <source>
        <dbReference type="ARBA" id="ARBA00022714"/>
    </source>
</evidence>
<dbReference type="SUPFAM" id="SSF55961">
    <property type="entry name" value="Bet v1-like"/>
    <property type="match status" value="1"/>
</dbReference>
<keyword evidence="3" id="KW-0479">Metal-binding</keyword>
<protein>
    <recommendedName>
        <fullName evidence="7">Rieske domain-containing protein</fullName>
    </recommendedName>
</protein>
<sequence>MGTVSSPVSTLGWDWDRVPGLPRTHYLDNRMYTDEALFNDEKEKIFKAQWKFACHESEVPKPGSYRVINVADTEVAIIRGADNTLRAFLNICPHRGAKLLRDVQGTIKGDRTTCFYHHWTFTTAGQCTTIPLPQGYSNEAINADNVHLKAVNLASLHGLIFVNLSSSPSQTLKDFLGSAMDQIQAPLSDLEVFHYHRVLVKANWKLFVETNCEGYHELLHLLNRTTALSQPAYLKRKWLLHPNGHHTFQPANIAYNKLKLGDRGTDTLNGMTPNMHIVTDIFPDVMINVRSTVVRIDSLIPVEPGLTILECRGLGPKSDTETQRRARVKQHNQVWGPMGRNLPEDIWAIETQWANMTAHEYPYSLVAREDNDQATDDSPVRSFYAKWQELTGVSSFDIHTPFNNGAAHEQ</sequence>
<comment type="similarity">
    <text evidence="1">Belongs to the bacterial ring-hydroxylating dioxygenase alpha subunit family.</text>
</comment>
<evidence type="ECO:0000256" key="1">
    <source>
        <dbReference type="ARBA" id="ARBA00008751"/>
    </source>
</evidence>
<dbReference type="GO" id="GO:0016491">
    <property type="term" value="F:oxidoreductase activity"/>
    <property type="evidence" value="ECO:0007669"/>
    <property type="project" value="UniProtKB-KW"/>
</dbReference>
<dbReference type="Pfam" id="PF00355">
    <property type="entry name" value="Rieske"/>
    <property type="match status" value="1"/>
</dbReference>
<dbReference type="AlphaFoldDB" id="A0A3A1YYL0"/>
<dbReference type="InterPro" id="IPR036922">
    <property type="entry name" value="Rieske_2Fe-2S_sf"/>
</dbReference>
<evidence type="ECO:0000256" key="3">
    <source>
        <dbReference type="ARBA" id="ARBA00022723"/>
    </source>
</evidence>
<dbReference type="GO" id="GO:0005506">
    <property type="term" value="F:iron ion binding"/>
    <property type="evidence" value="ECO:0007669"/>
    <property type="project" value="InterPro"/>
</dbReference>
<comment type="caution">
    <text evidence="8">The sequence shown here is derived from an EMBL/GenBank/DDBJ whole genome shotgun (WGS) entry which is preliminary data.</text>
</comment>
<evidence type="ECO:0000256" key="4">
    <source>
        <dbReference type="ARBA" id="ARBA00023002"/>
    </source>
</evidence>
<keyword evidence="2" id="KW-0001">2Fe-2S</keyword>
<dbReference type="PANTHER" id="PTHR43756">
    <property type="entry name" value="CHOLINE MONOOXYGENASE, CHLOROPLASTIC"/>
    <property type="match status" value="1"/>
</dbReference>
<dbReference type="CDD" id="cd00680">
    <property type="entry name" value="RHO_alpha_C"/>
    <property type="match status" value="1"/>
</dbReference>
<dbReference type="PANTHER" id="PTHR43756:SF1">
    <property type="entry name" value="3-PHENYLPROPIONATE_CINNAMIC ACID DIOXYGENASE SUBUNIT ALPHA"/>
    <property type="match status" value="1"/>
</dbReference>
<dbReference type="InterPro" id="IPR001663">
    <property type="entry name" value="Rng_hydr_dOase-A"/>
</dbReference>
<keyword evidence="5" id="KW-0408">Iron</keyword>
<dbReference type="RefSeq" id="WP_119515880.1">
    <property type="nucleotide sequence ID" value="NZ_NQYH01000004.1"/>
</dbReference>
<dbReference type="SUPFAM" id="SSF50022">
    <property type="entry name" value="ISP domain"/>
    <property type="match status" value="1"/>
</dbReference>
<dbReference type="PRINTS" id="PR00090">
    <property type="entry name" value="RNGDIOXGNASE"/>
</dbReference>
<keyword evidence="6" id="KW-0411">Iron-sulfur</keyword>
<dbReference type="CDD" id="cd03469">
    <property type="entry name" value="Rieske_RO_Alpha_N"/>
    <property type="match status" value="1"/>
</dbReference>
<evidence type="ECO:0000259" key="7">
    <source>
        <dbReference type="PROSITE" id="PS51296"/>
    </source>
</evidence>
<proteinExistence type="inferred from homology"/>
<dbReference type="Proteomes" id="UP000266206">
    <property type="component" value="Unassembled WGS sequence"/>
</dbReference>
<gene>
    <name evidence="8" type="ORF">CJP73_06520</name>
</gene>
<evidence type="ECO:0000313" key="9">
    <source>
        <dbReference type="Proteomes" id="UP000266206"/>
    </source>
</evidence>
<name>A0A3A1YYL0_9BURK</name>
<feature type="domain" description="Rieske" evidence="7">
    <location>
        <begin position="51"/>
        <end position="162"/>
    </location>
</feature>
<dbReference type="Gene3D" id="3.90.380.10">
    <property type="entry name" value="Naphthalene 1,2-dioxygenase Alpha Subunit, Chain A, domain 1"/>
    <property type="match status" value="1"/>
</dbReference>
<dbReference type="Pfam" id="PF00848">
    <property type="entry name" value="Ring_hydroxyl_A"/>
    <property type="match status" value="1"/>
</dbReference>
<dbReference type="EMBL" id="NQYH01000004">
    <property type="protein sequence ID" value="RIY41187.1"/>
    <property type="molecule type" value="Genomic_DNA"/>
</dbReference>
<dbReference type="GO" id="GO:0051537">
    <property type="term" value="F:2 iron, 2 sulfur cluster binding"/>
    <property type="evidence" value="ECO:0007669"/>
    <property type="project" value="UniProtKB-KW"/>
</dbReference>
<dbReference type="PROSITE" id="PS51296">
    <property type="entry name" value="RIESKE"/>
    <property type="match status" value="1"/>
</dbReference>
<accession>A0A3A1YYL0</accession>